<name>A0A2K8NB34_9BACL</name>
<evidence type="ECO:0000313" key="4">
    <source>
        <dbReference type="EMBL" id="ATY85652.1"/>
    </source>
</evidence>
<protein>
    <submittedName>
        <fullName evidence="4">Phosphorylase</fullName>
    </submittedName>
</protein>
<dbReference type="KEGG" id="kyr:CVV65_12540"/>
<dbReference type="GO" id="GO:0019509">
    <property type="term" value="P:L-methionine salvage from methylthioadenosine"/>
    <property type="evidence" value="ECO:0007669"/>
    <property type="project" value="TreeGrafter"/>
</dbReference>
<dbReference type="Proteomes" id="UP000231932">
    <property type="component" value="Chromosome"/>
</dbReference>
<dbReference type="GO" id="GO:0017061">
    <property type="term" value="F:S-methyl-5-thioadenosine phosphorylase activity"/>
    <property type="evidence" value="ECO:0007669"/>
    <property type="project" value="InterPro"/>
</dbReference>
<gene>
    <name evidence="4" type="ORF">CVV65_12540</name>
</gene>
<dbReference type="CDD" id="cd09010">
    <property type="entry name" value="MTAP_SsMTAPII_like_MTIP"/>
    <property type="match status" value="1"/>
</dbReference>
<dbReference type="GO" id="GO:0009116">
    <property type="term" value="P:nucleoside metabolic process"/>
    <property type="evidence" value="ECO:0007669"/>
    <property type="project" value="InterPro"/>
</dbReference>
<keyword evidence="1" id="KW-0328">Glycosyltransferase</keyword>
<evidence type="ECO:0000313" key="5">
    <source>
        <dbReference type="Proteomes" id="UP000231932"/>
    </source>
</evidence>
<dbReference type="Gene3D" id="3.40.50.1580">
    <property type="entry name" value="Nucleoside phosphorylase domain"/>
    <property type="match status" value="1"/>
</dbReference>
<dbReference type="AlphaFoldDB" id="A0A2K8NB34"/>
<sequence length="281" mass="31466">MSEIDLAEFAVIGGSSTFSLHFPEDVEAEDVQVLKSGVRFDTPYGPGPEMKLFTLGDKRVWTVKMHGWRPEEGLPRGQASQRLFWILGQAGVRKVYAEGGVGACNHLLDLRDVVIPDDYIDQSMRKDVGLGGPYLLVMRQPTCPHGRRRLARAARDAGLGRVFERGVYANTDGRHFESVAEVRALQMMGADVIGQSMCPEVYLAREIGACYARVDLVVNYAEGVVRDWRHEELRDLFFQEARAVGRILLDALRETPLDEDCGCRDLRKDTLLTKENIGKGR</sequence>
<evidence type="ECO:0000259" key="3">
    <source>
        <dbReference type="Pfam" id="PF01048"/>
    </source>
</evidence>
<dbReference type="PANTHER" id="PTHR42679">
    <property type="entry name" value="S-METHYL-5'-THIOADENOSINE PHOSPHORYLASE"/>
    <property type="match status" value="1"/>
</dbReference>
<accession>A0A2K8NB34</accession>
<dbReference type="InterPro" id="IPR010044">
    <property type="entry name" value="MTAP"/>
</dbReference>
<dbReference type="PANTHER" id="PTHR42679:SF2">
    <property type="entry name" value="S-METHYL-5'-THIOADENOSINE PHOSPHORYLASE"/>
    <property type="match status" value="1"/>
</dbReference>
<keyword evidence="5" id="KW-1185">Reference proteome</keyword>
<organism evidence="4 5">
    <name type="scientific">Kyrpidia spormannii</name>
    <dbReference type="NCBI Taxonomy" id="2055160"/>
    <lineage>
        <taxon>Bacteria</taxon>
        <taxon>Bacillati</taxon>
        <taxon>Bacillota</taxon>
        <taxon>Bacilli</taxon>
        <taxon>Bacillales</taxon>
        <taxon>Alicyclobacillaceae</taxon>
        <taxon>Kyrpidia</taxon>
    </lineage>
</organism>
<keyword evidence="2" id="KW-0808">Transferase</keyword>
<dbReference type="GO" id="GO:0005829">
    <property type="term" value="C:cytosol"/>
    <property type="evidence" value="ECO:0007669"/>
    <property type="project" value="TreeGrafter"/>
</dbReference>
<feature type="domain" description="Nucleoside phosphorylase" evidence="3">
    <location>
        <begin position="38"/>
        <end position="252"/>
    </location>
</feature>
<dbReference type="Pfam" id="PF01048">
    <property type="entry name" value="PNP_UDP_1"/>
    <property type="match status" value="1"/>
</dbReference>
<dbReference type="InterPro" id="IPR035994">
    <property type="entry name" value="Nucleoside_phosphorylase_sf"/>
</dbReference>
<reference evidence="5" key="1">
    <citation type="submission" date="2017-11" db="EMBL/GenBank/DDBJ databases">
        <title>Complete Genome Sequence of Kyrpidia sp. Strain EA-1, a thermophilic, hydrogen-oxidizing Bacterium, isolated from the Azores.</title>
        <authorList>
            <person name="Reiner J.E."/>
            <person name="Lapp C.J."/>
            <person name="Bunk B."/>
            <person name="Gescher J."/>
        </authorList>
    </citation>
    <scope>NUCLEOTIDE SEQUENCE [LARGE SCALE GENOMIC DNA]</scope>
    <source>
        <strain evidence="5">EA-1</strain>
    </source>
</reference>
<proteinExistence type="predicted"/>
<evidence type="ECO:0000256" key="2">
    <source>
        <dbReference type="ARBA" id="ARBA00022679"/>
    </source>
</evidence>
<evidence type="ECO:0000256" key="1">
    <source>
        <dbReference type="ARBA" id="ARBA00022676"/>
    </source>
</evidence>
<dbReference type="RefSeq" id="WP_100668414.1">
    <property type="nucleotide sequence ID" value="NZ_CP024955.1"/>
</dbReference>
<dbReference type="InterPro" id="IPR000845">
    <property type="entry name" value="Nucleoside_phosphorylase_d"/>
</dbReference>
<dbReference type="EMBL" id="CP024955">
    <property type="protein sequence ID" value="ATY85652.1"/>
    <property type="molecule type" value="Genomic_DNA"/>
</dbReference>
<dbReference type="OrthoDB" id="1523230at2"/>
<dbReference type="SUPFAM" id="SSF53167">
    <property type="entry name" value="Purine and uridine phosphorylases"/>
    <property type="match status" value="1"/>
</dbReference>